<protein>
    <submittedName>
        <fullName evidence="10">TonB-dependent receptor</fullName>
    </submittedName>
</protein>
<evidence type="ECO:0000256" key="4">
    <source>
        <dbReference type="ARBA" id="ARBA00022692"/>
    </source>
</evidence>
<dbReference type="Gene3D" id="2.60.40.1120">
    <property type="entry name" value="Carboxypeptidase-like, regulatory domain"/>
    <property type="match status" value="1"/>
</dbReference>
<comment type="subcellular location">
    <subcellularLocation>
        <location evidence="1 7">Cell outer membrane</location>
        <topology evidence="1 7">Multi-pass membrane protein</topology>
    </subcellularLocation>
</comment>
<reference evidence="11" key="1">
    <citation type="journal article" date="2019" name="Int. J. Syst. Evol. Microbiol.">
        <title>The Global Catalogue of Microorganisms (GCM) 10K type strain sequencing project: providing services to taxonomists for standard genome sequencing and annotation.</title>
        <authorList>
            <consortium name="The Broad Institute Genomics Platform"/>
            <consortium name="The Broad Institute Genome Sequencing Center for Infectious Disease"/>
            <person name="Wu L."/>
            <person name="Ma J."/>
        </authorList>
    </citation>
    <scope>NUCLEOTIDE SEQUENCE [LARGE SCALE GENOMIC DNA]</scope>
    <source>
        <strain evidence="11">JCM 18200</strain>
    </source>
</reference>
<dbReference type="InterPro" id="IPR039426">
    <property type="entry name" value="TonB-dep_rcpt-like"/>
</dbReference>
<dbReference type="InterPro" id="IPR036942">
    <property type="entry name" value="Beta-barrel_TonB_sf"/>
</dbReference>
<dbReference type="NCBIfam" id="TIGR04056">
    <property type="entry name" value="OMP_RagA_SusC"/>
    <property type="match status" value="1"/>
</dbReference>
<evidence type="ECO:0000256" key="5">
    <source>
        <dbReference type="ARBA" id="ARBA00023136"/>
    </source>
</evidence>
<dbReference type="Proteomes" id="UP001501411">
    <property type="component" value="Unassembled WGS sequence"/>
</dbReference>
<evidence type="ECO:0000256" key="1">
    <source>
        <dbReference type="ARBA" id="ARBA00004571"/>
    </source>
</evidence>
<dbReference type="RefSeq" id="WP_345231808.1">
    <property type="nucleotide sequence ID" value="NZ_BAABIQ010000033.1"/>
</dbReference>
<keyword evidence="8" id="KW-0732">Signal</keyword>
<feature type="chain" id="PRO_5046139876" evidence="8">
    <location>
        <begin position="20"/>
        <end position="1066"/>
    </location>
</feature>
<dbReference type="PROSITE" id="PS52016">
    <property type="entry name" value="TONB_DEPENDENT_REC_3"/>
    <property type="match status" value="1"/>
</dbReference>
<evidence type="ECO:0000256" key="2">
    <source>
        <dbReference type="ARBA" id="ARBA00022448"/>
    </source>
</evidence>
<feature type="signal peptide" evidence="8">
    <location>
        <begin position="1"/>
        <end position="19"/>
    </location>
</feature>
<evidence type="ECO:0000256" key="8">
    <source>
        <dbReference type="SAM" id="SignalP"/>
    </source>
</evidence>
<proteinExistence type="inferred from homology"/>
<gene>
    <name evidence="10" type="ORF">GCM10023231_21780</name>
</gene>
<feature type="domain" description="TonB-dependent receptor plug" evidence="9">
    <location>
        <begin position="116"/>
        <end position="235"/>
    </location>
</feature>
<keyword evidence="6 7" id="KW-0998">Cell outer membrane</keyword>
<keyword evidence="4 7" id="KW-0812">Transmembrane</keyword>
<keyword evidence="2 7" id="KW-0813">Transport</keyword>
<keyword evidence="3 7" id="KW-1134">Transmembrane beta strand</keyword>
<organism evidence="10 11">
    <name type="scientific">Olivibacter ginsenosidimutans</name>
    <dbReference type="NCBI Taxonomy" id="1176537"/>
    <lineage>
        <taxon>Bacteria</taxon>
        <taxon>Pseudomonadati</taxon>
        <taxon>Bacteroidota</taxon>
        <taxon>Sphingobacteriia</taxon>
        <taxon>Sphingobacteriales</taxon>
        <taxon>Sphingobacteriaceae</taxon>
        <taxon>Olivibacter</taxon>
    </lineage>
</organism>
<keyword evidence="11" id="KW-1185">Reference proteome</keyword>
<dbReference type="InterPro" id="IPR023996">
    <property type="entry name" value="TonB-dep_OMP_SusC/RagA"/>
</dbReference>
<dbReference type="SUPFAM" id="SSF56935">
    <property type="entry name" value="Porins"/>
    <property type="match status" value="1"/>
</dbReference>
<sequence length="1066" mass="118273">MKKSLLILCGMLLSVVAYAQSQRRVTGTVKTKDGTAVIASIKVKGTSQGTASRNDGTYVLEQVPANAVLICSSVGYKSVEIPISGKTTVDVVLEPDNQSLDEVMVVAYGTAKKGTYTGSAAVIRNDEIKDPPVTSFQNALNGKAPGIQVTNSSGQAGSAPSVRIRGVGSMNASNEPLYVIDGVPMVSGDLGQMGGYLYNSNNVMNSINPADIESITILKDAAASALYGSRAANGVIVINTKRGQEGKPLINLKSSVAITPSFATDNYEVASLQDQVNMLYQVFYDYRTANGDSEAEANGVALGMLDDRFNQHGYYFETNGTGLYENVQIKGMTDGLVNREGNYFDWDKVLFRTAVYQTNDLSVSGGNSATKYYSSLSYTKDQSRIAINNLDRITGRVNLSQKVGKYVDFLSNVGISHDKTTGFNDTRNTSSNYFFEARNLLWPLYWPTDYKTGEPWTDRYGSYAYNAEYYNKEWENGANTTRISANETVTIHILPELNVKSVFSYDNTDIKEHLYYSANHFEGSTSNGSVDEMNTNVKKLVSSTTINYDKTFGLHSLGLLVGFEAEKNQTDFMRASGIDLPASSLHTVATAGETNASAYRWGNNMQSILSRVEYNYNQRYYLSASFRRDGSSKLAPNNRWGNFWSVAGSWRISEEAFMKDMTALSNLRVRASYGVNGTFPIDNYGWRTLTGYAANFDEQTGGKYMEQSGGAIIQAGNPDLTWESNYTTNLAVEFGLFDQRLYGTVEYFNRNSKDLLQDVRTSMVTGFGSILKNVGEINNRGFEIDLGYDIIRSGDWRWNAGVNASFIQSKVTKLYKNPGEEKVQDIIWKDPTGGDDRAQYIYREGESTYSFYGYESAGVNPENGRQVWYVNDPDDPTVGDFIYNGRPATYDYSNAYYTILGSALPKVYGGLNTNVEYKGISLGLGFIYKLGGYLYDGAFKDVADDGYYWERIRAEYYQENRWTPSHTNGTLPKIEGVDLTDAIQYSSRQMHSASFLRLKNINLAYRIPTQLTNKIGIANARIYVNGTNLLTFSKYKIADPEVNNYGTRGWELPIGKTYTFGVELTF</sequence>
<dbReference type="Pfam" id="PF13715">
    <property type="entry name" value="CarbopepD_reg_2"/>
    <property type="match status" value="1"/>
</dbReference>
<evidence type="ECO:0000313" key="11">
    <source>
        <dbReference type="Proteomes" id="UP001501411"/>
    </source>
</evidence>
<dbReference type="SUPFAM" id="SSF49464">
    <property type="entry name" value="Carboxypeptidase regulatory domain-like"/>
    <property type="match status" value="1"/>
</dbReference>
<dbReference type="NCBIfam" id="TIGR04057">
    <property type="entry name" value="SusC_RagA_signa"/>
    <property type="match status" value="1"/>
</dbReference>
<evidence type="ECO:0000313" key="10">
    <source>
        <dbReference type="EMBL" id="GAA4793192.1"/>
    </source>
</evidence>
<evidence type="ECO:0000256" key="7">
    <source>
        <dbReference type="PROSITE-ProRule" id="PRU01360"/>
    </source>
</evidence>
<dbReference type="Gene3D" id="2.40.170.20">
    <property type="entry name" value="TonB-dependent receptor, beta-barrel domain"/>
    <property type="match status" value="1"/>
</dbReference>
<dbReference type="Gene3D" id="2.170.130.10">
    <property type="entry name" value="TonB-dependent receptor, plug domain"/>
    <property type="match status" value="1"/>
</dbReference>
<dbReference type="Pfam" id="PF07715">
    <property type="entry name" value="Plug"/>
    <property type="match status" value="1"/>
</dbReference>
<dbReference type="InterPro" id="IPR023997">
    <property type="entry name" value="TonB-dep_OMP_SusC/RagA_CS"/>
</dbReference>
<keyword evidence="5 7" id="KW-0472">Membrane</keyword>
<name>A0ABP9BBD2_9SPHI</name>
<dbReference type="InterPro" id="IPR012910">
    <property type="entry name" value="Plug_dom"/>
</dbReference>
<dbReference type="EMBL" id="BAABIQ010000033">
    <property type="protein sequence ID" value="GAA4793192.1"/>
    <property type="molecule type" value="Genomic_DNA"/>
</dbReference>
<dbReference type="InterPro" id="IPR008969">
    <property type="entry name" value="CarboxyPept-like_regulatory"/>
</dbReference>
<evidence type="ECO:0000256" key="6">
    <source>
        <dbReference type="ARBA" id="ARBA00023237"/>
    </source>
</evidence>
<evidence type="ECO:0000256" key="3">
    <source>
        <dbReference type="ARBA" id="ARBA00022452"/>
    </source>
</evidence>
<accession>A0ABP9BBD2</accession>
<comment type="similarity">
    <text evidence="7">Belongs to the TonB-dependent receptor family.</text>
</comment>
<comment type="caution">
    <text evidence="10">The sequence shown here is derived from an EMBL/GenBank/DDBJ whole genome shotgun (WGS) entry which is preliminary data.</text>
</comment>
<dbReference type="InterPro" id="IPR037066">
    <property type="entry name" value="Plug_dom_sf"/>
</dbReference>
<keyword evidence="10" id="KW-0675">Receptor</keyword>
<evidence type="ECO:0000259" key="9">
    <source>
        <dbReference type="Pfam" id="PF07715"/>
    </source>
</evidence>